<evidence type="ECO:0008006" key="4">
    <source>
        <dbReference type="Google" id="ProtNLM"/>
    </source>
</evidence>
<dbReference type="InterPro" id="IPR009305">
    <property type="entry name" value="Mpo1-like"/>
</dbReference>
<dbReference type="Proteomes" id="UP000000268">
    <property type="component" value="Chromosome"/>
</dbReference>
<accession>B0C193</accession>
<keyword evidence="1" id="KW-1133">Transmembrane helix</keyword>
<feature type="transmembrane region" description="Helical" evidence="1">
    <location>
        <begin position="27"/>
        <end position="45"/>
    </location>
</feature>
<sequence>MQPEFCDFQGFYPFYLSQHQNLICRRLHLLGITLGLLSLLTVISLRNWIYLPLPLVLGYGCAWIGHFFFEKNKPATFNYPLWSLRGDFAMMKDMLTGQIEL</sequence>
<feature type="transmembrane region" description="Helical" evidence="1">
    <location>
        <begin position="51"/>
        <end position="69"/>
    </location>
</feature>
<dbReference type="AlphaFoldDB" id="B0C193"/>
<dbReference type="eggNOG" id="COG4323">
    <property type="taxonomic scope" value="Bacteria"/>
</dbReference>
<dbReference type="RefSeq" id="WP_012163887.1">
    <property type="nucleotide sequence ID" value="NC_009925.1"/>
</dbReference>
<keyword evidence="1" id="KW-0472">Membrane</keyword>
<dbReference type="KEGG" id="amr:AM1_3501"/>
<dbReference type="OrthoDB" id="462194at2"/>
<evidence type="ECO:0000313" key="2">
    <source>
        <dbReference type="EMBL" id="ABW28491.1"/>
    </source>
</evidence>
<proteinExistence type="predicted"/>
<dbReference type="STRING" id="329726.AM1_3501"/>
<dbReference type="HOGENOM" id="CLU_140388_0_0_3"/>
<evidence type="ECO:0000256" key="1">
    <source>
        <dbReference type="SAM" id="Phobius"/>
    </source>
</evidence>
<keyword evidence="1" id="KW-0812">Transmembrane</keyword>
<dbReference type="Pfam" id="PF06127">
    <property type="entry name" value="Mpo1-like"/>
    <property type="match status" value="1"/>
</dbReference>
<protein>
    <recommendedName>
        <fullName evidence="4">DUF962 domain-containing protein</fullName>
    </recommendedName>
</protein>
<organism evidence="2 3">
    <name type="scientific">Acaryochloris marina (strain MBIC 11017)</name>
    <dbReference type="NCBI Taxonomy" id="329726"/>
    <lineage>
        <taxon>Bacteria</taxon>
        <taxon>Bacillati</taxon>
        <taxon>Cyanobacteriota</taxon>
        <taxon>Cyanophyceae</taxon>
        <taxon>Acaryochloridales</taxon>
        <taxon>Acaryochloridaceae</taxon>
        <taxon>Acaryochloris</taxon>
    </lineage>
</organism>
<dbReference type="EMBL" id="CP000828">
    <property type="protein sequence ID" value="ABW28491.1"/>
    <property type="molecule type" value="Genomic_DNA"/>
</dbReference>
<dbReference type="PANTHER" id="PTHR34205">
    <property type="entry name" value="TRANSMEMBRANE PROTEIN"/>
    <property type="match status" value="1"/>
</dbReference>
<gene>
    <name evidence="2" type="ordered locus">AM1_3501</name>
</gene>
<name>B0C193_ACAM1</name>
<keyword evidence="3" id="KW-1185">Reference proteome</keyword>
<evidence type="ECO:0000313" key="3">
    <source>
        <dbReference type="Proteomes" id="UP000000268"/>
    </source>
</evidence>
<reference evidence="2 3" key="1">
    <citation type="journal article" date="2008" name="Proc. Natl. Acad. Sci. U.S.A.">
        <title>Niche adaptation and genome expansion in the chlorophyll d-producing cyanobacterium Acaryochloris marina.</title>
        <authorList>
            <person name="Swingley W.D."/>
            <person name="Chen M."/>
            <person name="Cheung P.C."/>
            <person name="Conrad A.L."/>
            <person name="Dejesa L.C."/>
            <person name="Hao J."/>
            <person name="Honchak B.M."/>
            <person name="Karbach L.E."/>
            <person name="Kurdoglu A."/>
            <person name="Lahiri S."/>
            <person name="Mastrian S.D."/>
            <person name="Miyashita H."/>
            <person name="Page L."/>
            <person name="Ramakrishna P."/>
            <person name="Satoh S."/>
            <person name="Sattley W.M."/>
            <person name="Shimada Y."/>
            <person name="Taylor H.L."/>
            <person name="Tomo T."/>
            <person name="Tsuchiya T."/>
            <person name="Wang Z.T."/>
            <person name="Raymond J."/>
            <person name="Mimuro M."/>
            <person name="Blankenship R.E."/>
            <person name="Touchman J.W."/>
        </authorList>
    </citation>
    <scope>NUCLEOTIDE SEQUENCE [LARGE SCALE GENOMIC DNA]</scope>
    <source>
        <strain evidence="3">MBIC 11017</strain>
    </source>
</reference>
<dbReference type="PANTHER" id="PTHR34205:SF2">
    <property type="entry name" value="DUF962 DOMAIN-CONTAINING PROTEIN"/>
    <property type="match status" value="1"/>
</dbReference>